<geneLocation type="plasmid" evidence="2 3">
    <name>pBPHYT01</name>
</geneLocation>
<evidence type="ECO:0000313" key="2">
    <source>
        <dbReference type="EMBL" id="ACD21674.1"/>
    </source>
</evidence>
<gene>
    <name evidence="2" type="ordered locus">Bphyt_7389</name>
</gene>
<dbReference type="EMBL" id="CP001054">
    <property type="protein sequence ID" value="ACD21674.1"/>
    <property type="molecule type" value="Genomic_DNA"/>
</dbReference>
<dbReference type="KEGG" id="bpy:Bphyt_7389"/>
<name>B2TGV8_PARPJ</name>
<dbReference type="Proteomes" id="UP000001739">
    <property type="component" value="Plasmid pBPHYT01"/>
</dbReference>
<feature type="signal peptide" evidence="1">
    <location>
        <begin position="1"/>
        <end position="25"/>
    </location>
</feature>
<sequence length="122" mass="12789" precursor="true">MKLHMMKFPVAAAAVLALVSGSVQADALVDGTAYEQAVKQANAAAVQIKQPERPQWLESGLRIVRVGEDCSAPKNQLAFATDVNGKLMACGGPHDQWTDAAPIVRVIDQASFSCGVGIPGLC</sequence>
<organism evidence="2 3">
    <name type="scientific">Paraburkholderia phytofirmans (strain DSM 17436 / LMG 22146 / PsJN)</name>
    <name type="common">Burkholderia phytofirmans</name>
    <dbReference type="NCBI Taxonomy" id="398527"/>
    <lineage>
        <taxon>Bacteria</taxon>
        <taxon>Pseudomonadati</taxon>
        <taxon>Pseudomonadota</taxon>
        <taxon>Betaproteobacteria</taxon>
        <taxon>Burkholderiales</taxon>
        <taxon>Burkholderiaceae</taxon>
        <taxon>Paraburkholderia</taxon>
    </lineage>
</organism>
<proteinExistence type="predicted"/>
<evidence type="ECO:0000256" key="1">
    <source>
        <dbReference type="SAM" id="SignalP"/>
    </source>
</evidence>
<feature type="chain" id="PRO_5002782573" evidence="1">
    <location>
        <begin position="26"/>
        <end position="122"/>
    </location>
</feature>
<dbReference type="AlphaFoldDB" id="B2TGV8"/>
<evidence type="ECO:0000313" key="3">
    <source>
        <dbReference type="Proteomes" id="UP000001739"/>
    </source>
</evidence>
<protein>
    <submittedName>
        <fullName evidence="2">Uncharacterized protein</fullName>
    </submittedName>
</protein>
<accession>B2TGV8</accession>
<reference evidence="2 3" key="1">
    <citation type="journal article" date="2011" name="J. Bacteriol.">
        <title>Complete genome sequence of the plant growth-promoting endophyte Burkholderia phytofirmans strain PsJN.</title>
        <authorList>
            <person name="Weilharter A."/>
            <person name="Mitter B."/>
            <person name="Shin M.V."/>
            <person name="Chain P.S."/>
            <person name="Nowak J."/>
            <person name="Sessitsch A."/>
        </authorList>
    </citation>
    <scope>NUCLEOTIDE SEQUENCE [LARGE SCALE GENOMIC DNA]</scope>
    <source>
        <strain evidence="3">DSM 17436 / LMG 22146 / PsJN</strain>
        <plasmid evidence="2 3">pBPHYT01</plasmid>
    </source>
</reference>
<keyword evidence="2" id="KW-0614">Plasmid</keyword>
<dbReference type="HOGENOM" id="CLU_2022400_0_0_4"/>
<keyword evidence="1" id="KW-0732">Signal</keyword>